<evidence type="ECO:0000256" key="3">
    <source>
        <dbReference type="ARBA" id="ARBA00022475"/>
    </source>
</evidence>
<keyword evidence="4 7" id="KW-0812">Transmembrane</keyword>
<feature type="domain" description="Type II secretion system protein GspF" evidence="8">
    <location>
        <begin position="233"/>
        <end position="349"/>
    </location>
</feature>
<dbReference type="Proteomes" id="UP000318199">
    <property type="component" value="Unassembled WGS sequence"/>
</dbReference>
<feature type="domain" description="Type II secretion system protein GspF" evidence="8">
    <location>
        <begin position="23"/>
        <end position="153"/>
    </location>
</feature>
<comment type="caution">
    <text evidence="9">The sequence shown here is derived from an EMBL/GenBank/DDBJ whole genome shotgun (WGS) entry which is preliminary data.</text>
</comment>
<dbReference type="Pfam" id="PF00482">
    <property type="entry name" value="T2SSF"/>
    <property type="match status" value="2"/>
</dbReference>
<dbReference type="AlphaFoldDB" id="A0A562ZS59"/>
<comment type="subcellular location">
    <subcellularLocation>
        <location evidence="1">Cell membrane</location>
        <topology evidence="1">Multi-pass membrane protein</topology>
    </subcellularLocation>
</comment>
<feature type="transmembrane region" description="Helical" evidence="7">
    <location>
        <begin position="174"/>
        <end position="198"/>
    </location>
</feature>
<dbReference type="InterPro" id="IPR042094">
    <property type="entry name" value="T2SS_GspF_sf"/>
</dbReference>
<evidence type="ECO:0000256" key="2">
    <source>
        <dbReference type="ARBA" id="ARBA00005745"/>
    </source>
</evidence>
<dbReference type="OrthoDB" id="8957672at2"/>
<evidence type="ECO:0000313" key="10">
    <source>
        <dbReference type="Proteomes" id="UP000318199"/>
    </source>
</evidence>
<dbReference type="InterPro" id="IPR003004">
    <property type="entry name" value="GspF/PilC"/>
</dbReference>
<name>A0A562ZS59_9BURK</name>
<gene>
    <name evidence="9" type="ORF">FN976_10955</name>
</gene>
<keyword evidence="3" id="KW-1003">Cell membrane</keyword>
<dbReference type="PANTHER" id="PTHR30012">
    <property type="entry name" value="GENERAL SECRETION PATHWAY PROTEIN"/>
    <property type="match status" value="1"/>
</dbReference>
<dbReference type="GO" id="GO:0005886">
    <property type="term" value="C:plasma membrane"/>
    <property type="evidence" value="ECO:0007669"/>
    <property type="project" value="UniProtKB-SubCell"/>
</dbReference>
<dbReference type="InterPro" id="IPR018076">
    <property type="entry name" value="T2SS_GspF_dom"/>
</dbReference>
<reference evidence="9 10" key="1">
    <citation type="submission" date="2019-07" db="EMBL/GenBank/DDBJ databases">
        <title>Caenimonas sedimenti sp. nov., isolated from activated sludge.</title>
        <authorList>
            <person name="Xu J."/>
        </authorList>
    </citation>
    <scope>NUCLEOTIDE SEQUENCE [LARGE SCALE GENOMIC DNA]</scope>
    <source>
        <strain evidence="9 10">HX-9-20</strain>
    </source>
</reference>
<feature type="transmembrane region" description="Helical" evidence="7">
    <location>
        <begin position="218"/>
        <end position="239"/>
    </location>
</feature>
<evidence type="ECO:0000256" key="6">
    <source>
        <dbReference type="ARBA" id="ARBA00023136"/>
    </source>
</evidence>
<dbReference type="Gene3D" id="1.20.81.30">
    <property type="entry name" value="Type II secretion system (T2SS), domain F"/>
    <property type="match status" value="1"/>
</dbReference>
<evidence type="ECO:0000259" key="8">
    <source>
        <dbReference type="Pfam" id="PF00482"/>
    </source>
</evidence>
<keyword evidence="5 7" id="KW-1133">Transmembrane helix</keyword>
<evidence type="ECO:0000256" key="4">
    <source>
        <dbReference type="ARBA" id="ARBA00022692"/>
    </source>
</evidence>
<dbReference type="PANTHER" id="PTHR30012:SF0">
    <property type="entry name" value="TYPE II SECRETION SYSTEM PROTEIN F-RELATED"/>
    <property type="match status" value="1"/>
</dbReference>
<sequence length="360" mass="38856">MAQAGSLTLLERLSIGGDDRVDFYKAMAKSADDGLPQVEVLKRIVVEHRKTKHVLTPVIAELLRRLGGGPRPGAPDYRTFGTELEGLVPPSEALLVQAGESSGQLAEGFRNAAGFVESNGKLLKVVMAELSKPLLYLSALIVLLIYFSVKVLPKFEASRPRVNWPSHAQMLGTVADNIGLIAFATAAFVAGIAAALAWATPNWIGDRREFCDRRVFPFTLIASIQGASLLVALSGYIGAGIPFADAIKNISSGGSRYMRFQCNRVTVALKHGKTPSEALTLLSIIQARYHWIFSVYGLSRDAKLAYKTIAEQMVERTQAFIKVVFGRYVNNVMLIVLGAAIGWIYLSVLGIAAPANVPGA</sequence>
<protein>
    <recommendedName>
        <fullName evidence="8">Type II secretion system protein GspF domain-containing protein</fullName>
    </recommendedName>
</protein>
<keyword evidence="6 7" id="KW-0472">Membrane</keyword>
<evidence type="ECO:0000256" key="1">
    <source>
        <dbReference type="ARBA" id="ARBA00004651"/>
    </source>
</evidence>
<evidence type="ECO:0000256" key="5">
    <source>
        <dbReference type="ARBA" id="ARBA00022989"/>
    </source>
</evidence>
<comment type="similarity">
    <text evidence="2">Belongs to the GSP F family.</text>
</comment>
<evidence type="ECO:0000256" key="7">
    <source>
        <dbReference type="SAM" id="Phobius"/>
    </source>
</evidence>
<feature type="transmembrane region" description="Helical" evidence="7">
    <location>
        <begin position="332"/>
        <end position="353"/>
    </location>
</feature>
<accession>A0A562ZS59</accession>
<proteinExistence type="inferred from homology"/>
<organism evidence="9 10">
    <name type="scientific">Caenimonas sedimenti</name>
    <dbReference type="NCBI Taxonomy" id="2596921"/>
    <lineage>
        <taxon>Bacteria</taxon>
        <taxon>Pseudomonadati</taxon>
        <taxon>Pseudomonadota</taxon>
        <taxon>Betaproteobacteria</taxon>
        <taxon>Burkholderiales</taxon>
        <taxon>Comamonadaceae</taxon>
        <taxon>Caenimonas</taxon>
    </lineage>
</organism>
<keyword evidence="10" id="KW-1185">Reference proteome</keyword>
<dbReference type="EMBL" id="VOBQ01000008">
    <property type="protein sequence ID" value="TWO71429.1"/>
    <property type="molecule type" value="Genomic_DNA"/>
</dbReference>
<dbReference type="RefSeq" id="WP_145893040.1">
    <property type="nucleotide sequence ID" value="NZ_VOBQ01000008.1"/>
</dbReference>
<evidence type="ECO:0000313" key="9">
    <source>
        <dbReference type="EMBL" id="TWO71429.1"/>
    </source>
</evidence>
<feature type="transmembrane region" description="Helical" evidence="7">
    <location>
        <begin position="134"/>
        <end position="153"/>
    </location>
</feature>